<dbReference type="InterPro" id="IPR011032">
    <property type="entry name" value="GroES-like_sf"/>
</dbReference>
<dbReference type="SMART" id="SM00829">
    <property type="entry name" value="PKS_ER"/>
    <property type="match status" value="1"/>
</dbReference>
<dbReference type="EMBL" id="FWYE01000001">
    <property type="protein sequence ID" value="SMD30350.1"/>
    <property type="molecule type" value="Genomic_DNA"/>
</dbReference>
<comment type="caution">
    <text evidence="6">The sequence shown here is derived from an EMBL/GenBank/DDBJ whole genome shotgun (WGS) entry which is preliminary data.</text>
</comment>
<dbReference type="GO" id="GO:0043168">
    <property type="term" value="F:anion binding"/>
    <property type="evidence" value="ECO:0007669"/>
    <property type="project" value="UniProtKB-ARBA"/>
</dbReference>
<reference evidence="6 7" key="1">
    <citation type="submission" date="2017-04" db="EMBL/GenBank/DDBJ databases">
        <authorList>
            <person name="Varghese N."/>
            <person name="Submissions S."/>
        </authorList>
    </citation>
    <scope>NUCLEOTIDE SEQUENCE [LARGE SCALE GENOMIC DNA]</scope>
    <source>
        <strain evidence="6 7">DSM 9789</strain>
    </source>
</reference>
<dbReference type="PANTHER" id="PTHR43401">
    <property type="entry name" value="L-THREONINE 3-DEHYDROGENASE"/>
    <property type="match status" value="1"/>
</dbReference>
<dbReference type="InterPro" id="IPR013149">
    <property type="entry name" value="ADH-like_C"/>
</dbReference>
<dbReference type="InterPro" id="IPR002328">
    <property type="entry name" value="ADH_Zn_CS"/>
</dbReference>
<comment type="similarity">
    <text evidence="4">Belongs to the zinc-containing alcohol dehydrogenase family.</text>
</comment>
<dbReference type="GO" id="GO:0051262">
    <property type="term" value="P:protein tetramerization"/>
    <property type="evidence" value="ECO:0007669"/>
    <property type="project" value="UniProtKB-ARBA"/>
</dbReference>
<dbReference type="Pfam" id="PF00107">
    <property type="entry name" value="ADH_zinc_N"/>
    <property type="match status" value="1"/>
</dbReference>
<evidence type="ECO:0000313" key="7">
    <source>
        <dbReference type="Proteomes" id="UP000192315"/>
    </source>
</evidence>
<evidence type="ECO:0000313" key="6">
    <source>
        <dbReference type="EMBL" id="SMD30350.1"/>
    </source>
</evidence>
<comment type="cofactor">
    <cofactor evidence="4">
        <name>Zn(2+)</name>
        <dbReference type="ChEBI" id="CHEBI:29105"/>
    </cofactor>
</comment>
<dbReference type="Pfam" id="PF08240">
    <property type="entry name" value="ADH_N"/>
    <property type="match status" value="1"/>
</dbReference>
<accession>A0A8G2FVN8</accession>
<dbReference type="InterPro" id="IPR036291">
    <property type="entry name" value="NAD(P)-bd_dom_sf"/>
</dbReference>
<evidence type="ECO:0000259" key="5">
    <source>
        <dbReference type="SMART" id="SM00829"/>
    </source>
</evidence>
<evidence type="ECO:0000256" key="4">
    <source>
        <dbReference type="RuleBase" id="RU361277"/>
    </source>
</evidence>
<dbReference type="Proteomes" id="UP000192315">
    <property type="component" value="Unassembled WGS sequence"/>
</dbReference>
<evidence type="ECO:0000256" key="2">
    <source>
        <dbReference type="ARBA" id="ARBA00022833"/>
    </source>
</evidence>
<dbReference type="Gene3D" id="3.40.50.720">
    <property type="entry name" value="NAD(P)-binding Rossmann-like Domain"/>
    <property type="match status" value="1"/>
</dbReference>
<keyword evidence="1 4" id="KW-0479">Metal-binding</keyword>
<dbReference type="GO" id="GO:0030554">
    <property type="term" value="F:adenyl nucleotide binding"/>
    <property type="evidence" value="ECO:0007669"/>
    <property type="project" value="UniProtKB-ARBA"/>
</dbReference>
<dbReference type="GO" id="GO:0016616">
    <property type="term" value="F:oxidoreductase activity, acting on the CH-OH group of donors, NAD or NADP as acceptor"/>
    <property type="evidence" value="ECO:0007669"/>
    <property type="project" value="UniProtKB-ARBA"/>
</dbReference>
<protein>
    <submittedName>
        <fullName evidence="6">Alcohol dehydrogenase, propanol-preferring</fullName>
    </submittedName>
</protein>
<dbReference type="SUPFAM" id="SSF51735">
    <property type="entry name" value="NAD(P)-binding Rossmann-fold domains"/>
    <property type="match status" value="1"/>
</dbReference>
<dbReference type="GO" id="GO:0044281">
    <property type="term" value="P:small molecule metabolic process"/>
    <property type="evidence" value="ECO:0007669"/>
    <property type="project" value="UniProtKB-ARBA"/>
</dbReference>
<dbReference type="CDD" id="cd08259">
    <property type="entry name" value="Zn_ADH5"/>
    <property type="match status" value="1"/>
</dbReference>
<proteinExistence type="inferred from homology"/>
<dbReference type="InterPro" id="IPR020843">
    <property type="entry name" value="ER"/>
</dbReference>
<dbReference type="RefSeq" id="WP_084272368.1">
    <property type="nucleotide sequence ID" value="NZ_FWYE01000001.1"/>
</dbReference>
<dbReference type="GO" id="GO:0008270">
    <property type="term" value="F:zinc ion binding"/>
    <property type="evidence" value="ECO:0007669"/>
    <property type="project" value="InterPro"/>
</dbReference>
<gene>
    <name evidence="6" type="ORF">SAMN02745355_0228</name>
</gene>
<name>A0A8G2FVN8_PICTO</name>
<evidence type="ECO:0000256" key="3">
    <source>
        <dbReference type="ARBA" id="ARBA00023002"/>
    </source>
</evidence>
<dbReference type="InterPro" id="IPR050129">
    <property type="entry name" value="Zn_alcohol_dh"/>
</dbReference>
<keyword evidence="7" id="KW-1185">Reference proteome</keyword>
<organism evidence="6 7">
    <name type="scientific">Picrophilus torridus (strain ATCC 700027 / DSM 9790 / JCM 10055 / NBRC 100828 / KAW 2/3)</name>
    <dbReference type="NCBI Taxonomy" id="1122961"/>
    <lineage>
        <taxon>Archaea</taxon>
        <taxon>Methanobacteriati</taxon>
        <taxon>Thermoplasmatota</taxon>
        <taxon>Thermoplasmata</taxon>
        <taxon>Thermoplasmatales</taxon>
        <taxon>Picrophilaceae</taxon>
        <taxon>Picrophilus</taxon>
    </lineage>
</organism>
<evidence type="ECO:0000256" key="1">
    <source>
        <dbReference type="ARBA" id="ARBA00022723"/>
    </source>
</evidence>
<dbReference type="Gene3D" id="3.90.180.10">
    <property type="entry name" value="Medium-chain alcohol dehydrogenases, catalytic domain"/>
    <property type="match status" value="1"/>
</dbReference>
<dbReference type="InterPro" id="IPR013154">
    <property type="entry name" value="ADH-like_N"/>
</dbReference>
<feature type="domain" description="Enoyl reductase (ER)" evidence="5">
    <location>
        <begin position="8"/>
        <end position="333"/>
    </location>
</feature>
<keyword evidence="3" id="KW-0560">Oxidoreductase</keyword>
<dbReference type="PANTHER" id="PTHR43401:SF4">
    <property type="entry name" value="D-ARABINOSE 1-DEHYDROGENASE (NADP(+))"/>
    <property type="match status" value="1"/>
</dbReference>
<dbReference type="SUPFAM" id="SSF50129">
    <property type="entry name" value="GroES-like"/>
    <property type="match status" value="1"/>
</dbReference>
<dbReference type="AlphaFoldDB" id="A0A8G2FVN8"/>
<sequence length="336" mass="37585">MKAALLYKNEKKLRIEDVPVPEINDDEVLIKVKAAGICHTELHFIDNVLNAGKYPIIPGHEVAGIVYKKGKNVKSLDLNDKVLLYYYRGCGKCDFCINGQENLCTNPEMEYGFINDGGFSEYIKARETDLVKLNDDIDIYSIAPIACSISTGIHALNMAKPELNDRVLVYGVGGVGFGLIQLNKLRGCRVFSASRNDKKLDIAKKLGSDYNINTYNENIVNKVKSMGGVDIIYDLVGSNETIKNDIEMLNKAGKLVLIGYDGSNVNINPLDLIINEIKIISCVGNTRYELEEAVRLFNENRIKIVIDRFDELKNINNDLEIIRNGQAMGRIVIKFD</sequence>
<dbReference type="PROSITE" id="PS00059">
    <property type="entry name" value="ADH_ZINC"/>
    <property type="match status" value="1"/>
</dbReference>
<keyword evidence="2 4" id="KW-0862">Zinc</keyword>